<organism evidence="3 4">
    <name type="scientific">Spongisporangium articulatum</name>
    <dbReference type="NCBI Taxonomy" id="3362603"/>
    <lineage>
        <taxon>Bacteria</taxon>
        <taxon>Bacillati</taxon>
        <taxon>Actinomycetota</taxon>
        <taxon>Actinomycetes</taxon>
        <taxon>Kineosporiales</taxon>
        <taxon>Kineosporiaceae</taxon>
        <taxon>Spongisporangium</taxon>
    </lineage>
</organism>
<dbReference type="Gene3D" id="1.10.260.40">
    <property type="entry name" value="lambda repressor-like DNA-binding domains"/>
    <property type="match status" value="1"/>
</dbReference>
<dbReference type="SUPFAM" id="SSF47413">
    <property type="entry name" value="lambda repressor-like DNA-binding domains"/>
    <property type="match status" value="1"/>
</dbReference>
<dbReference type="InterPro" id="IPR010982">
    <property type="entry name" value="Lambda_DNA-bd_dom_sf"/>
</dbReference>
<name>A0ABW8AQS0_9ACTN</name>
<dbReference type="EMBL" id="JBITLV010000005">
    <property type="protein sequence ID" value="MFI7588691.1"/>
    <property type="molecule type" value="Genomic_DNA"/>
</dbReference>
<gene>
    <name evidence="3" type="ORF">ACIB24_16590</name>
</gene>
<protein>
    <submittedName>
        <fullName evidence="3">Helix-turn-helix domain-containing protein</fullName>
    </submittedName>
</protein>
<dbReference type="SMART" id="SM00530">
    <property type="entry name" value="HTH_XRE"/>
    <property type="match status" value="1"/>
</dbReference>
<reference evidence="3 4" key="1">
    <citation type="submission" date="2024-10" db="EMBL/GenBank/DDBJ databases">
        <title>The Natural Products Discovery Center: Release of the First 8490 Sequenced Strains for Exploring Actinobacteria Biosynthetic Diversity.</title>
        <authorList>
            <person name="Kalkreuter E."/>
            <person name="Kautsar S.A."/>
            <person name="Yang D."/>
            <person name="Bader C.D."/>
            <person name="Teijaro C.N."/>
            <person name="Fluegel L."/>
            <person name="Davis C.M."/>
            <person name="Simpson J.R."/>
            <person name="Lauterbach L."/>
            <person name="Steele A.D."/>
            <person name="Gui C."/>
            <person name="Meng S."/>
            <person name="Li G."/>
            <person name="Viehrig K."/>
            <person name="Ye F."/>
            <person name="Su P."/>
            <person name="Kiefer A.F."/>
            <person name="Nichols A."/>
            <person name="Cepeda A.J."/>
            <person name="Yan W."/>
            <person name="Fan B."/>
            <person name="Jiang Y."/>
            <person name="Adhikari A."/>
            <person name="Zheng C.-J."/>
            <person name="Schuster L."/>
            <person name="Cowan T.M."/>
            <person name="Smanski M.J."/>
            <person name="Chevrette M.G."/>
            <person name="De Carvalho L.P.S."/>
            <person name="Shen B."/>
        </authorList>
    </citation>
    <scope>NUCLEOTIDE SEQUENCE [LARGE SCALE GENOMIC DNA]</scope>
    <source>
        <strain evidence="3 4">NPDC049639</strain>
    </source>
</reference>
<proteinExistence type="predicted"/>
<dbReference type="InterPro" id="IPR050807">
    <property type="entry name" value="TransReg_Diox_bact_type"/>
</dbReference>
<dbReference type="Proteomes" id="UP001612915">
    <property type="component" value="Unassembled WGS sequence"/>
</dbReference>
<keyword evidence="1" id="KW-0238">DNA-binding</keyword>
<dbReference type="RefSeq" id="WP_398282640.1">
    <property type="nucleotide sequence ID" value="NZ_JBITLV010000005.1"/>
</dbReference>
<dbReference type="Pfam" id="PF01381">
    <property type="entry name" value="HTH_3"/>
    <property type="match status" value="1"/>
</dbReference>
<dbReference type="InterPro" id="IPR013096">
    <property type="entry name" value="Cupin_2"/>
</dbReference>
<dbReference type="InterPro" id="IPR001387">
    <property type="entry name" value="Cro/C1-type_HTH"/>
</dbReference>
<dbReference type="PANTHER" id="PTHR46797:SF1">
    <property type="entry name" value="METHYLPHOSPHONATE SYNTHASE"/>
    <property type="match status" value="1"/>
</dbReference>
<dbReference type="CDD" id="cd00093">
    <property type="entry name" value="HTH_XRE"/>
    <property type="match status" value="1"/>
</dbReference>
<evidence type="ECO:0000313" key="3">
    <source>
        <dbReference type="EMBL" id="MFI7588691.1"/>
    </source>
</evidence>
<dbReference type="PROSITE" id="PS50943">
    <property type="entry name" value="HTH_CROC1"/>
    <property type="match status" value="1"/>
</dbReference>
<evidence type="ECO:0000313" key="4">
    <source>
        <dbReference type="Proteomes" id="UP001612915"/>
    </source>
</evidence>
<keyword evidence="4" id="KW-1185">Reference proteome</keyword>
<sequence length="205" mass="21917">MSSTATGDSSGKGDLARDVGGLVRARRLEAGLSVAELARRTGVSGPFISQLEAGRSSLSIPTLYRIADALDVSPNALLPGAGADRPDQLVTRAGHGTVLAATESPSPQQPRLITRTGPGVALEGYVYLIHPTDDEQQWWRHPGEDLVHVTRGRIVIEFEDGREVELGPGDSLHHDGDVAHRWRLVGDDDAEAVTVVTRPAREPQT</sequence>
<dbReference type="InterPro" id="IPR011051">
    <property type="entry name" value="RmlC_Cupin_sf"/>
</dbReference>
<dbReference type="InterPro" id="IPR014710">
    <property type="entry name" value="RmlC-like_jellyroll"/>
</dbReference>
<dbReference type="CDD" id="cd02209">
    <property type="entry name" value="cupin_XRE_C"/>
    <property type="match status" value="1"/>
</dbReference>
<dbReference type="SUPFAM" id="SSF51182">
    <property type="entry name" value="RmlC-like cupins"/>
    <property type="match status" value="1"/>
</dbReference>
<evidence type="ECO:0000256" key="1">
    <source>
        <dbReference type="ARBA" id="ARBA00023125"/>
    </source>
</evidence>
<comment type="caution">
    <text evidence="3">The sequence shown here is derived from an EMBL/GenBank/DDBJ whole genome shotgun (WGS) entry which is preliminary data.</text>
</comment>
<accession>A0ABW8AQS0</accession>
<dbReference type="Gene3D" id="2.60.120.10">
    <property type="entry name" value="Jelly Rolls"/>
    <property type="match status" value="1"/>
</dbReference>
<evidence type="ECO:0000259" key="2">
    <source>
        <dbReference type="PROSITE" id="PS50943"/>
    </source>
</evidence>
<dbReference type="Pfam" id="PF07883">
    <property type="entry name" value="Cupin_2"/>
    <property type="match status" value="1"/>
</dbReference>
<feature type="domain" description="HTH cro/C1-type" evidence="2">
    <location>
        <begin position="23"/>
        <end position="77"/>
    </location>
</feature>
<dbReference type="PANTHER" id="PTHR46797">
    <property type="entry name" value="HTH-TYPE TRANSCRIPTIONAL REGULATOR"/>
    <property type="match status" value="1"/>
</dbReference>